<evidence type="ECO:0000256" key="1">
    <source>
        <dbReference type="ARBA" id="ARBA00004496"/>
    </source>
</evidence>
<dbReference type="EMBL" id="UOFR01000043">
    <property type="protein sequence ID" value="VAW97021.1"/>
    <property type="molecule type" value="Genomic_DNA"/>
</dbReference>
<dbReference type="InterPro" id="IPR011545">
    <property type="entry name" value="DEAD/DEAH_box_helicase_dom"/>
</dbReference>
<keyword evidence="5" id="KW-0378">Hydrolase</keyword>
<dbReference type="GO" id="GO:0003684">
    <property type="term" value="F:damaged DNA binding"/>
    <property type="evidence" value="ECO:0007669"/>
    <property type="project" value="InterPro"/>
</dbReference>
<dbReference type="Pfam" id="PF03461">
    <property type="entry name" value="TRCF"/>
    <property type="match status" value="1"/>
</dbReference>
<evidence type="ECO:0000256" key="5">
    <source>
        <dbReference type="ARBA" id="ARBA00022801"/>
    </source>
</evidence>
<dbReference type="InterPro" id="IPR036101">
    <property type="entry name" value="CarD-like/TRCF_RID_sf"/>
</dbReference>
<dbReference type="Gene3D" id="2.40.10.170">
    <property type="match status" value="1"/>
</dbReference>
<organism evidence="12">
    <name type="scientific">hydrothermal vent metagenome</name>
    <dbReference type="NCBI Taxonomy" id="652676"/>
    <lineage>
        <taxon>unclassified sequences</taxon>
        <taxon>metagenomes</taxon>
        <taxon>ecological metagenomes</taxon>
    </lineage>
</organism>
<dbReference type="SMART" id="SM01058">
    <property type="entry name" value="CarD_TRCF"/>
    <property type="match status" value="1"/>
</dbReference>
<sequence length="1154" mass="131142">MSVDSCSIFNPVIPASSSAIESWGKLYGSAIGLAIQQLTRQHHGLILCVTSSSSSAQHLSDQVQFYSKGEQQTFLNFPDWETLPYDVFSPHQDIISERLSTLYQLPNTKSGLLIVPIQTLMHRVAPKEYVQQRCLLLNTDQKLVLDSFREQLITNGYEHVSTVLEHGEFAVRGSLIDLYPMGSSLPYRIEMFDDDIESIRTFDPESQRTIEIVSQLRLLPAREFPLDDPAAKQFRQAYRILFSGDPKSSVIYNEVTNRRAPPGIEYFLPLFFEHTQTLFDYLPDDTVIISEHDVLQQAAVFDTETAQRYESSRHDIERPVLPPEHLFINSKEVENKFTDFRQIQWQNHEREQKNSINFNSLAPPKLLINARATNPTETLTQFIKSKPGRILFAAESTGRRETLMGLLQDNNIRPTLFESWHDFRQSNLELGITVAALELGLSLNDPSLHVIAETQLFGQQVLQRRRRRAQQRDSENIIKSLAELTIGAPVVHDEYGVGRFLGLQTITAADMTSEFLALEYADKDKLYVPVSSLHLISRYTGASPETAPLHKLGSGQWERAKKKAQDKVCDVAVELLEIYAKREAKQGFAYPIDENQYRAFAAEFPFEETPDQHTAIEHVLRDMKNSRPMDHLICGDVGFGKTEVAMRAAFVAVMAGKQVAILTPTTLLTQQHLQTFSDRFSEWPVKIDSLSRFRSKKEQDLVITGLSNGQIDIVIGTHKLLQKDVRYKSLGLVIIDEEHRFGVRQKETFKSLRSEVDILTLTATPIPRTLNMSMSGMRDLSIIATPPAKRLAIKTFVSQWHDSMIIEAIARELKRGGQIFYVHNEVETIEKQVRILRELIPNTKIEFAHGQMRERELEQVMSDFYHQRFNILVCTTIIETGIDIPNANTIILNRADRFGLAQLYQLRGRVGRSHHRAYAYLIIPDKNIITADAKKRLEAIESIETLGTGFTLATHDLEIRGAGELLGDEQSGQMQEIGYAMYTELLEKAVKSLKDGKVFDPDADVKDTEIELHIPALIPEDYLPDIHGRLILYKRIASASNEDSLTELKIEMIDRFGLLPQSVKNLFEITALRNSAKTLGIDKINLSDNGGYFLFSDSPNIDTAIIIELIQTKSHLYQLDGKNKLKITYESENEQKRIEFVTLLLRQLAQSKMA</sequence>
<dbReference type="InterPro" id="IPR037235">
    <property type="entry name" value="TRCF-like_C_D7"/>
</dbReference>
<dbReference type="GO" id="GO:0005737">
    <property type="term" value="C:cytoplasm"/>
    <property type="evidence" value="ECO:0007669"/>
    <property type="project" value="UniProtKB-SubCell"/>
</dbReference>
<feature type="domain" description="Helicase ATP-binding" evidence="10">
    <location>
        <begin position="622"/>
        <end position="783"/>
    </location>
</feature>
<dbReference type="InterPro" id="IPR004576">
    <property type="entry name" value="Mfd"/>
</dbReference>
<dbReference type="CDD" id="cd17991">
    <property type="entry name" value="DEXHc_TRCF"/>
    <property type="match status" value="1"/>
</dbReference>
<keyword evidence="3" id="KW-0547">Nucleotide-binding</keyword>
<dbReference type="Gene3D" id="3.40.50.11140">
    <property type="match status" value="1"/>
</dbReference>
<dbReference type="Pfam" id="PF00271">
    <property type="entry name" value="Helicase_C"/>
    <property type="match status" value="1"/>
</dbReference>
<dbReference type="PROSITE" id="PS51192">
    <property type="entry name" value="HELICASE_ATP_BIND_1"/>
    <property type="match status" value="1"/>
</dbReference>
<dbReference type="InterPro" id="IPR048635">
    <property type="entry name" value="MFD_D3"/>
</dbReference>
<dbReference type="PANTHER" id="PTHR47964:SF1">
    <property type="entry name" value="ATP-DEPENDENT DNA HELICASE HOMOLOG RECG, CHLOROPLASTIC"/>
    <property type="match status" value="1"/>
</dbReference>
<dbReference type="SUPFAM" id="SSF141259">
    <property type="entry name" value="CarD-like"/>
    <property type="match status" value="1"/>
</dbReference>
<dbReference type="SMART" id="SM00490">
    <property type="entry name" value="HELICc"/>
    <property type="match status" value="1"/>
</dbReference>
<dbReference type="PROSITE" id="PS51194">
    <property type="entry name" value="HELICASE_CTER"/>
    <property type="match status" value="1"/>
</dbReference>
<dbReference type="Gene3D" id="3.40.50.300">
    <property type="entry name" value="P-loop containing nucleotide triphosphate hydrolases"/>
    <property type="match status" value="2"/>
</dbReference>
<evidence type="ECO:0000256" key="9">
    <source>
        <dbReference type="ARBA" id="ARBA00023204"/>
    </source>
</evidence>
<dbReference type="InterPro" id="IPR003711">
    <property type="entry name" value="CarD-like/TRCF_RID"/>
</dbReference>
<dbReference type="GO" id="GO:0005524">
    <property type="term" value="F:ATP binding"/>
    <property type="evidence" value="ECO:0007669"/>
    <property type="project" value="UniProtKB-KW"/>
</dbReference>
<evidence type="ECO:0000313" key="12">
    <source>
        <dbReference type="EMBL" id="VAW97021.1"/>
    </source>
</evidence>
<dbReference type="SMART" id="SM00982">
    <property type="entry name" value="TRCF"/>
    <property type="match status" value="1"/>
</dbReference>
<dbReference type="HAMAP" id="MF_00969">
    <property type="entry name" value="TRCF"/>
    <property type="match status" value="1"/>
</dbReference>
<dbReference type="Pfam" id="PF02559">
    <property type="entry name" value="CarD_TRCF_RID"/>
    <property type="match status" value="1"/>
</dbReference>
<dbReference type="GO" id="GO:0016787">
    <property type="term" value="F:hydrolase activity"/>
    <property type="evidence" value="ECO:0007669"/>
    <property type="project" value="UniProtKB-KW"/>
</dbReference>
<keyword evidence="4" id="KW-0227">DNA damage</keyword>
<dbReference type="InterPro" id="IPR005118">
    <property type="entry name" value="TRCF_C"/>
</dbReference>
<dbReference type="Pfam" id="PF21132">
    <property type="entry name" value="MFD_D3"/>
    <property type="match status" value="1"/>
</dbReference>
<keyword evidence="6" id="KW-0347">Helicase</keyword>
<evidence type="ECO:0000256" key="6">
    <source>
        <dbReference type="ARBA" id="ARBA00022806"/>
    </source>
</evidence>
<evidence type="ECO:0000256" key="3">
    <source>
        <dbReference type="ARBA" id="ARBA00022741"/>
    </source>
</evidence>
<dbReference type="SMART" id="SM00487">
    <property type="entry name" value="DEXDc"/>
    <property type="match status" value="1"/>
</dbReference>
<dbReference type="FunFam" id="3.40.50.300:FF:000546">
    <property type="entry name" value="Transcription-repair-coupling factor"/>
    <property type="match status" value="1"/>
</dbReference>
<dbReference type="InterPro" id="IPR014001">
    <property type="entry name" value="Helicase_ATP-bd"/>
</dbReference>
<accession>A0A3B0ZZ21</accession>
<dbReference type="InterPro" id="IPR047112">
    <property type="entry name" value="RecG/Mfd"/>
</dbReference>
<dbReference type="Pfam" id="PF00270">
    <property type="entry name" value="DEAD"/>
    <property type="match status" value="1"/>
</dbReference>
<reference evidence="12" key="1">
    <citation type="submission" date="2018-06" db="EMBL/GenBank/DDBJ databases">
        <authorList>
            <person name="Zhirakovskaya E."/>
        </authorList>
    </citation>
    <scope>NUCLEOTIDE SEQUENCE</scope>
</reference>
<keyword evidence="2" id="KW-0963">Cytoplasm</keyword>
<dbReference type="Gene3D" id="3.90.1150.50">
    <property type="entry name" value="Transcription-repair-coupling factor, D7 domain"/>
    <property type="match status" value="1"/>
</dbReference>
<evidence type="ECO:0000256" key="4">
    <source>
        <dbReference type="ARBA" id="ARBA00022763"/>
    </source>
</evidence>
<dbReference type="GO" id="GO:0006281">
    <property type="term" value="P:DNA repair"/>
    <property type="evidence" value="ECO:0007669"/>
    <property type="project" value="UniProtKB-KW"/>
</dbReference>
<keyword evidence="9" id="KW-0234">DNA repair</keyword>
<evidence type="ECO:0000256" key="2">
    <source>
        <dbReference type="ARBA" id="ARBA00022490"/>
    </source>
</evidence>
<dbReference type="Gene3D" id="3.40.50.11180">
    <property type="match status" value="1"/>
</dbReference>
<name>A0A3B0ZZ21_9ZZZZ</name>
<dbReference type="NCBIfam" id="TIGR00580">
    <property type="entry name" value="mfd"/>
    <property type="match status" value="1"/>
</dbReference>
<proteinExistence type="inferred from homology"/>
<dbReference type="Gene3D" id="3.30.2060.10">
    <property type="entry name" value="Penicillin-binding protein 1b domain"/>
    <property type="match status" value="1"/>
</dbReference>
<evidence type="ECO:0000256" key="7">
    <source>
        <dbReference type="ARBA" id="ARBA00022840"/>
    </source>
</evidence>
<dbReference type="SUPFAM" id="SSF143517">
    <property type="entry name" value="TRCF domain-like"/>
    <property type="match status" value="1"/>
</dbReference>
<dbReference type="Pfam" id="PF17757">
    <property type="entry name" value="UvrB_inter"/>
    <property type="match status" value="1"/>
</dbReference>
<dbReference type="InterPro" id="IPR041471">
    <property type="entry name" value="UvrB_inter"/>
</dbReference>
<feature type="domain" description="Helicase C-terminal" evidence="11">
    <location>
        <begin position="805"/>
        <end position="963"/>
    </location>
</feature>
<dbReference type="InterPro" id="IPR001650">
    <property type="entry name" value="Helicase_C-like"/>
</dbReference>
<dbReference type="FunFam" id="3.40.50.300:FF:000300">
    <property type="entry name" value="Transcription-repair-coupling factor"/>
    <property type="match status" value="1"/>
</dbReference>
<gene>
    <name evidence="12" type="ORF">MNBD_GAMMA21-813</name>
</gene>
<evidence type="ECO:0000259" key="11">
    <source>
        <dbReference type="PROSITE" id="PS51194"/>
    </source>
</evidence>
<comment type="subcellular location">
    <subcellularLocation>
        <location evidence="1">Cytoplasm</location>
    </subcellularLocation>
</comment>
<dbReference type="SUPFAM" id="SSF52540">
    <property type="entry name" value="P-loop containing nucleoside triphosphate hydrolases"/>
    <property type="match status" value="4"/>
</dbReference>
<protein>
    <submittedName>
        <fullName evidence="12">Transcription-repair coupling factor</fullName>
    </submittedName>
</protein>
<dbReference type="PANTHER" id="PTHR47964">
    <property type="entry name" value="ATP-DEPENDENT DNA HELICASE HOMOLOG RECG, CHLOROPLASTIC"/>
    <property type="match status" value="1"/>
</dbReference>
<dbReference type="GO" id="GO:0003678">
    <property type="term" value="F:DNA helicase activity"/>
    <property type="evidence" value="ECO:0007669"/>
    <property type="project" value="TreeGrafter"/>
</dbReference>
<dbReference type="InterPro" id="IPR027417">
    <property type="entry name" value="P-loop_NTPase"/>
</dbReference>
<dbReference type="NCBIfam" id="NF007966">
    <property type="entry name" value="PRK10689.1"/>
    <property type="match status" value="1"/>
</dbReference>
<keyword evidence="8" id="KW-0238">DNA-binding</keyword>
<evidence type="ECO:0000259" key="10">
    <source>
        <dbReference type="PROSITE" id="PS51192"/>
    </source>
</evidence>
<evidence type="ECO:0000256" key="8">
    <source>
        <dbReference type="ARBA" id="ARBA00023125"/>
    </source>
</evidence>
<dbReference type="AlphaFoldDB" id="A0A3B0ZZ21"/>
<keyword evidence="7" id="KW-0067">ATP-binding</keyword>